<evidence type="ECO:0000259" key="8">
    <source>
        <dbReference type="PROSITE" id="PS50893"/>
    </source>
</evidence>
<dbReference type="InterPro" id="IPR036640">
    <property type="entry name" value="ABC1_TM_sf"/>
</dbReference>
<feature type="transmembrane region" description="Helical" evidence="7">
    <location>
        <begin position="21"/>
        <end position="44"/>
    </location>
</feature>
<dbReference type="GO" id="GO:0045454">
    <property type="term" value="P:cell redox homeostasis"/>
    <property type="evidence" value="ECO:0007669"/>
    <property type="project" value="InterPro"/>
</dbReference>
<dbReference type="GO" id="GO:0034775">
    <property type="term" value="P:glutathione transmembrane transport"/>
    <property type="evidence" value="ECO:0007669"/>
    <property type="project" value="InterPro"/>
</dbReference>
<feature type="domain" description="ABC transmembrane type-1" evidence="9">
    <location>
        <begin position="21"/>
        <end position="263"/>
    </location>
</feature>
<dbReference type="EMBL" id="AZFE01000031">
    <property type="protein sequence ID" value="KRL55629.1"/>
    <property type="molecule type" value="Genomic_DNA"/>
</dbReference>
<evidence type="ECO:0000256" key="4">
    <source>
        <dbReference type="ARBA" id="ARBA00022840"/>
    </source>
</evidence>
<dbReference type="Gene3D" id="3.40.50.300">
    <property type="entry name" value="P-loop containing nucleotide triphosphate hydrolases"/>
    <property type="match status" value="1"/>
</dbReference>
<evidence type="ECO:0000256" key="6">
    <source>
        <dbReference type="ARBA" id="ARBA00023136"/>
    </source>
</evidence>
<evidence type="ECO:0000256" key="2">
    <source>
        <dbReference type="ARBA" id="ARBA00022692"/>
    </source>
</evidence>
<feature type="transmembrane region" description="Helical" evidence="7">
    <location>
        <begin position="247"/>
        <end position="264"/>
    </location>
</feature>
<dbReference type="PANTHER" id="PTHR43394">
    <property type="entry name" value="ATP-DEPENDENT PERMEASE MDL1, MITOCHONDRIAL"/>
    <property type="match status" value="1"/>
</dbReference>
<dbReference type="InterPro" id="IPR014223">
    <property type="entry name" value="ABC_CydC/D"/>
</dbReference>
<reference evidence="10 11" key="1">
    <citation type="journal article" date="2015" name="Genome Announc.">
        <title>Expanding the biotechnology potential of lactobacilli through comparative genomics of 213 strains and associated genera.</title>
        <authorList>
            <person name="Sun Z."/>
            <person name="Harris H.M."/>
            <person name="McCann A."/>
            <person name="Guo C."/>
            <person name="Argimon S."/>
            <person name="Zhang W."/>
            <person name="Yang X."/>
            <person name="Jeffery I.B."/>
            <person name="Cooney J.C."/>
            <person name="Kagawa T.F."/>
            <person name="Liu W."/>
            <person name="Song Y."/>
            <person name="Salvetti E."/>
            <person name="Wrobel A."/>
            <person name="Rasinkangas P."/>
            <person name="Parkhill J."/>
            <person name="Rea M.C."/>
            <person name="O'Sullivan O."/>
            <person name="Ritari J."/>
            <person name="Douillard F.P."/>
            <person name="Paul Ross R."/>
            <person name="Yang R."/>
            <person name="Briner A.E."/>
            <person name="Felis G.E."/>
            <person name="de Vos W.M."/>
            <person name="Barrangou R."/>
            <person name="Klaenhammer T.R."/>
            <person name="Caufield P.W."/>
            <person name="Cui Y."/>
            <person name="Zhang H."/>
            <person name="O'Toole P.W."/>
        </authorList>
    </citation>
    <scope>NUCLEOTIDE SEQUENCE [LARGE SCALE GENOMIC DNA]</scope>
    <source>
        <strain evidence="10 11">DSM 15707</strain>
    </source>
</reference>
<name>A0A0R1RF56_9LACO</name>
<dbReference type="PROSITE" id="PS51257">
    <property type="entry name" value="PROKAR_LIPOPROTEIN"/>
    <property type="match status" value="1"/>
</dbReference>
<dbReference type="PROSITE" id="PS50929">
    <property type="entry name" value="ABC_TM1F"/>
    <property type="match status" value="1"/>
</dbReference>
<keyword evidence="11" id="KW-1185">Reference proteome</keyword>
<feature type="domain" description="ABC transporter" evidence="8">
    <location>
        <begin position="336"/>
        <end position="570"/>
    </location>
</feature>
<dbReference type="Proteomes" id="UP000051697">
    <property type="component" value="Unassembled WGS sequence"/>
</dbReference>
<gene>
    <name evidence="10" type="ORF">FC70_GL001231</name>
</gene>
<dbReference type="Pfam" id="PF00005">
    <property type="entry name" value="ABC_tran"/>
    <property type="match status" value="1"/>
</dbReference>
<dbReference type="RefSeq" id="WP_057890159.1">
    <property type="nucleotide sequence ID" value="NZ_AZFE01000031.1"/>
</dbReference>
<dbReference type="InterPro" id="IPR011527">
    <property type="entry name" value="ABC1_TM_dom"/>
</dbReference>
<dbReference type="PATRIC" id="fig|1423778.4.peg.1265"/>
<dbReference type="CDD" id="cd03247">
    <property type="entry name" value="ABCC_cytochrome_bd"/>
    <property type="match status" value="1"/>
</dbReference>
<evidence type="ECO:0000313" key="10">
    <source>
        <dbReference type="EMBL" id="KRL55629.1"/>
    </source>
</evidence>
<evidence type="ECO:0000256" key="7">
    <source>
        <dbReference type="SAM" id="Phobius"/>
    </source>
</evidence>
<organism evidence="10 11">
    <name type="scientific">Paucilactobacillus oligofermentans DSM 15707 = LMG 22743</name>
    <dbReference type="NCBI Taxonomy" id="1423778"/>
    <lineage>
        <taxon>Bacteria</taxon>
        <taxon>Bacillati</taxon>
        <taxon>Bacillota</taxon>
        <taxon>Bacilli</taxon>
        <taxon>Lactobacillales</taxon>
        <taxon>Lactobacillaceae</taxon>
        <taxon>Paucilactobacillus</taxon>
    </lineage>
</organism>
<dbReference type="STRING" id="1423778.FC70_GL001231"/>
<dbReference type="AlphaFoldDB" id="A0A0R1RF56"/>
<evidence type="ECO:0000313" key="11">
    <source>
        <dbReference type="Proteomes" id="UP000051697"/>
    </source>
</evidence>
<dbReference type="SMART" id="SM00382">
    <property type="entry name" value="AAA"/>
    <property type="match status" value="1"/>
</dbReference>
<proteinExistence type="predicted"/>
<keyword evidence="5 7" id="KW-1133">Transmembrane helix</keyword>
<dbReference type="InterPro" id="IPR003593">
    <property type="entry name" value="AAA+_ATPase"/>
</dbReference>
<dbReference type="GO" id="GO:0005886">
    <property type="term" value="C:plasma membrane"/>
    <property type="evidence" value="ECO:0007669"/>
    <property type="project" value="UniProtKB-SubCell"/>
</dbReference>
<evidence type="ECO:0000256" key="5">
    <source>
        <dbReference type="ARBA" id="ARBA00022989"/>
    </source>
</evidence>
<dbReference type="OrthoDB" id="9802264at2"/>
<keyword evidence="4 10" id="KW-0067">ATP-binding</keyword>
<protein>
    <submittedName>
        <fullName evidence="10">ABC transporter permease ATP-binding protein CydD</fullName>
    </submittedName>
</protein>
<feature type="transmembrane region" description="Helical" evidence="7">
    <location>
        <begin position="50"/>
        <end position="70"/>
    </location>
</feature>
<dbReference type="GO" id="GO:0016887">
    <property type="term" value="F:ATP hydrolysis activity"/>
    <property type="evidence" value="ECO:0007669"/>
    <property type="project" value="InterPro"/>
</dbReference>
<dbReference type="GO" id="GO:0015421">
    <property type="term" value="F:ABC-type oligopeptide transporter activity"/>
    <property type="evidence" value="ECO:0007669"/>
    <property type="project" value="TreeGrafter"/>
</dbReference>
<accession>A0A0R1RF56</accession>
<comment type="subcellular location">
    <subcellularLocation>
        <location evidence="1">Cell membrane</location>
        <topology evidence="1">Multi-pass membrane protein</topology>
    </subcellularLocation>
</comment>
<dbReference type="SUPFAM" id="SSF90123">
    <property type="entry name" value="ABC transporter transmembrane region"/>
    <property type="match status" value="1"/>
</dbReference>
<keyword evidence="3" id="KW-0547">Nucleotide-binding</keyword>
<dbReference type="SUPFAM" id="SSF52540">
    <property type="entry name" value="P-loop containing nucleoside triphosphate hydrolases"/>
    <property type="match status" value="1"/>
</dbReference>
<dbReference type="InterPro" id="IPR003439">
    <property type="entry name" value="ABC_transporter-like_ATP-bd"/>
</dbReference>
<dbReference type="InterPro" id="IPR027417">
    <property type="entry name" value="P-loop_NTPase"/>
</dbReference>
<feature type="transmembrane region" description="Helical" evidence="7">
    <location>
        <begin position="158"/>
        <end position="181"/>
    </location>
</feature>
<dbReference type="NCBIfam" id="TIGR02868">
    <property type="entry name" value="CydC"/>
    <property type="match status" value="1"/>
</dbReference>
<dbReference type="PANTHER" id="PTHR43394:SF1">
    <property type="entry name" value="ATP-BINDING CASSETTE SUB-FAMILY B MEMBER 10, MITOCHONDRIAL"/>
    <property type="match status" value="1"/>
</dbReference>
<dbReference type="KEGG" id="lol:LACOL_0074"/>
<comment type="caution">
    <text evidence="10">The sequence shown here is derived from an EMBL/GenBank/DDBJ whole genome shotgun (WGS) entry which is preliminary data.</text>
</comment>
<evidence type="ECO:0000256" key="1">
    <source>
        <dbReference type="ARBA" id="ARBA00004651"/>
    </source>
</evidence>
<evidence type="ECO:0000256" key="3">
    <source>
        <dbReference type="ARBA" id="ARBA00022741"/>
    </source>
</evidence>
<dbReference type="InterPro" id="IPR039421">
    <property type="entry name" value="Type_1_exporter"/>
</dbReference>
<keyword evidence="2 7" id="KW-0812">Transmembrane</keyword>
<feature type="transmembrane region" description="Helical" evidence="7">
    <location>
        <begin position="131"/>
        <end position="152"/>
    </location>
</feature>
<dbReference type="GO" id="GO:0005524">
    <property type="term" value="F:ATP binding"/>
    <property type="evidence" value="ECO:0007669"/>
    <property type="project" value="UniProtKB-KW"/>
</dbReference>
<sequence>MFKNDTWVKPYLKQYKRPLMLAVFLGIIAVACEVGLMFNSGYLISKSASLPINILLVYVPIVLTRTFGIGRPVFRYMERLVSHNWVLKMTSNLRRRLYVALEPQAVFFNQKYRTGDILGLLSEDINHIQNLYLRVIFPAIIGGSLYVVVVILTGFFSIFFGLSMLVLFGFVVFVIPMWSVAANGARHAQAKVMKNNLYGNLTDNVLGISDWIFSQRGQDYVELHEKSEAELHEVRDNILKFKRRRDFLVQIVFGVIVIVALIWTGNSFDGVHGSGMTNWIAAFVLGVFPLINSFEPLSQAAEESSNYQDSIKRFNELPDATKKPTETSELTSPLTIKVDHVDFSYSVESKQILNNLEIKISAGEKLAILGKSGSGKSTLTHLLRGDLIPDEGQVTINDIKTSDLNDEIDQYIGVINQVPYLFNTTIANNLRIGDETASEDKLWDVLERVGLKEMIKRLPKGLDTLVDEAGLRFSGGERHRLSLARILLKDVPIIILDEPTVGLDPITEQGLINTFFNQLDGKTVIWVTHHLQGVDSMDKVIFIEDGQIEMQGTPTQLNDTNQRFRDLKAIDAGF</sequence>
<keyword evidence="6 7" id="KW-0472">Membrane</keyword>
<evidence type="ECO:0000259" key="9">
    <source>
        <dbReference type="PROSITE" id="PS50929"/>
    </source>
</evidence>
<dbReference type="Gene3D" id="1.20.1560.10">
    <property type="entry name" value="ABC transporter type 1, transmembrane domain"/>
    <property type="match status" value="1"/>
</dbReference>
<dbReference type="PROSITE" id="PS50893">
    <property type="entry name" value="ABC_TRANSPORTER_2"/>
    <property type="match status" value="1"/>
</dbReference>